<dbReference type="AlphaFoldDB" id="A0A085W2P4"/>
<protein>
    <recommendedName>
        <fullName evidence="1">DinB-like domain-containing protein</fullName>
    </recommendedName>
</protein>
<dbReference type="InterPro" id="IPR034660">
    <property type="entry name" value="DinB/YfiT-like"/>
</dbReference>
<gene>
    <name evidence="2" type="ORF">DB31_4400</name>
</gene>
<evidence type="ECO:0000259" key="1">
    <source>
        <dbReference type="Pfam" id="PF12867"/>
    </source>
</evidence>
<evidence type="ECO:0000313" key="2">
    <source>
        <dbReference type="EMBL" id="KFE61957.1"/>
    </source>
</evidence>
<dbReference type="SUPFAM" id="SSF109854">
    <property type="entry name" value="DinB/YfiT-like putative metalloenzymes"/>
    <property type="match status" value="1"/>
</dbReference>
<dbReference type="Proteomes" id="UP000028725">
    <property type="component" value="Unassembled WGS sequence"/>
</dbReference>
<dbReference type="Pfam" id="PF12867">
    <property type="entry name" value="DinB_2"/>
    <property type="match status" value="1"/>
</dbReference>
<dbReference type="PATRIC" id="fig|394096.3.peg.8132"/>
<feature type="domain" description="DinB-like" evidence="1">
    <location>
        <begin position="4"/>
        <end position="152"/>
    </location>
</feature>
<organism evidence="2 3">
    <name type="scientific">Hyalangium minutum</name>
    <dbReference type="NCBI Taxonomy" id="394096"/>
    <lineage>
        <taxon>Bacteria</taxon>
        <taxon>Pseudomonadati</taxon>
        <taxon>Myxococcota</taxon>
        <taxon>Myxococcia</taxon>
        <taxon>Myxococcales</taxon>
        <taxon>Cystobacterineae</taxon>
        <taxon>Archangiaceae</taxon>
        <taxon>Hyalangium</taxon>
    </lineage>
</organism>
<dbReference type="InterPro" id="IPR024775">
    <property type="entry name" value="DinB-like"/>
</dbReference>
<dbReference type="STRING" id="394096.DB31_4400"/>
<accession>A0A085W2P4</accession>
<comment type="caution">
    <text evidence="2">The sequence shown here is derived from an EMBL/GenBank/DDBJ whole genome shotgun (WGS) entry which is preliminary data.</text>
</comment>
<dbReference type="EMBL" id="JMCB01000024">
    <property type="protein sequence ID" value="KFE61957.1"/>
    <property type="molecule type" value="Genomic_DNA"/>
</dbReference>
<name>A0A085W2P4_9BACT</name>
<reference evidence="2 3" key="1">
    <citation type="submission" date="2014-04" db="EMBL/GenBank/DDBJ databases">
        <title>Genome assembly of Hyalangium minutum DSM 14724.</title>
        <authorList>
            <person name="Sharma G."/>
            <person name="Subramanian S."/>
        </authorList>
    </citation>
    <scope>NUCLEOTIDE SEQUENCE [LARGE SCALE GENOMIC DNA]</scope>
    <source>
        <strain evidence="2 3">DSM 14724</strain>
    </source>
</reference>
<keyword evidence="3" id="KW-1185">Reference proteome</keyword>
<proteinExistence type="predicted"/>
<sequence length="166" mass="19311">MMRQFETAWELTRYHLDGLSTEECLWRPATRGLHVQQLPDGKWRADWPEHEGYDLGPPSIAWLTWHLGFWWSMVLDHSFGDGKLSRENVLWPGNADAVREWIGQLKGQWQGALEKLSDEDLRSTQRTRWPLQDRPFGDVVAWANVELTKNAAELGYARFLHAVSAR</sequence>
<evidence type="ECO:0000313" key="3">
    <source>
        <dbReference type="Proteomes" id="UP000028725"/>
    </source>
</evidence>